<organism evidence="1 2">
    <name type="scientific">Fusibacter paucivorans</name>
    <dbReference type="NCBI Taxonomy" id="76009"/>
    <lineage>
        <taxon>Bacteria</taxon>
        <taxon>Bacillati</taxon>
        <taxon>Bacillota</taxon>
        <taxon>Clostridia</taxon>
        <taxon>Eubacteriales</taxon>
        <taxon>Eubacteriales Family XII. Incertae Sedis</taxon>
        <taxon>Fusibacter</taxon>
    </lineage>
</organism>
<comment type="caution">
    <text evidence="1">The sequence shown here is derived from an EMBL/GenBank/DDBJ whole genome shotgun (WGS) entry which is preliminary data.</text>
</comment>
<evidence type="ECO:0000313" key="1">
    <source>
        <dbReference type="EMBL" id="MBS7526221.1"/>
    </source>
</evidence>
<dbReference type="EMBL" id="JAHBCL010000008">
    <property type="protein sequence ID" value="MBS7526221.1"/>
    <property type="molecule type" value="Genomic_DNA"/>
</dbReference>
<evidence type="ECO:0000313" key="2">
    <source>
        <dbReference type="Proteomes" id="UP000746471"/>
    </source>
</evidence>
<name>A0ABS5PPE4_9FIRM</name>
<proteinExistence type="predicted"/>
<keyword evidence="2" id="KW-1185">Reference proteome</keyword>
<reference evidence="1 2" key="1">
    <citation type="submission" date="2021-05" db="EMBL/GenBank/DDBJ databases">
        <title>Fusibacter ferrireducens sp. nov., an anaerobic, sulfur- and Fe-reducing bacterium isolated from the mangrove sediment.</title>
        <authorList>
            <person name="Qiu D."/>
        </authorList>
    </citation>
    <scope>NUCLEOTIDE SEQUENCE [LARGE SCALE GENOMIC DNA]</scope>
    <source>
        <strain evidence="1 2">DSM 12116</strain>
    </source>
</reference>
<accession>A0ABS5PPE4</accession>
<dbReference type="Proteomes" id="UP000746471">
    <property type="component" value="Unassembled WGS sequence"/>
</dbReference>
<protein>
    <submittedName>
        <fullName evidence="1">FeoB-associated Cys-rich membrane protein</fullName>
    </submittedName>
</protein>
<dbReference type="Pfam" id="PF12669">
    <property type="entry name" value="FeoB_associated"/>
    <property type="match status" value="1"/>
</dbReference>
<gene>
    <name evidence="1" type="ORF">KHM83_05995</name>
</gene>
<sequence>MANIIVFGILVLLFGSAIVYIVKAKRSGVKCIGCPHSGKSQCSCDDQVVNFKL</sequence>
<dbReference type="RefSeq" id="WP_213236004.1">
    <property type="nucleotide sequence ID" value="NZ_JAHBCL010000008.1"/>
</dbReference>